<organism evidence="1 2">
    <name type="scientific">Lysobacter antibioticus</name>
    <dbReference type="NCBI Taxonomy" id="84531"/>
    <lineage>
        <taxon>Bacteria</taxon>
        <taxon>Pseudomonadati</taxon>
        <taxon>Pseudomonadota</taxon>
        <taxon>Gammaproteobacteria</taxon>
        <taxon>Lysobacterales</taxon>
        <taxon>Lysobacteraceae</taxon>
        <taxon>Lysobacter</taxon>
    </lineage>
</organism>
<dbReference type="Proteomes" id="UP000060787">
    <property type="component" value="Chromosome"/>
</dbReference>
<gene>
    <name evidence="1" type="ORF">LA76x_4720</name>
</gene>
<reference evidence="1 2" key="1">
    <citation type="journal article" date="2015" name="BMC Genomics">
        <title>Comparative genomics and metabolic profiling of the genus Lysobacter.</title>
        <authorList>
            <person name="de Bruijn I."/>
            <person name="Cheng X."/>
            <person name="de Jager V."/>
            <person name="Exposito R.G."/>
            <person name="Watrous J."/>
            <person name="Patel N."/>
            <person name="Postma J."/>
            <person name="Dorrestein P.C."/>
            <person name="Kobayashi D."/>
            <person name="Raaijmakers J.M."/>
        </authorList>
    </citation>
    <scope>NUCLEOTIDE SEQUENCE [LARGE SCALE GENOMIC DNA]</scope>
    <source>
        <strain evidence="1 2">76</strain>
    </source>
</reference>
<dbReference type="AlphaFoldDB" id="A0A0S2FH33"/>
<sequence length="503" mass="55240">MLSLLSLPAFAAAPPCGSYVADDSPDRLIFDGSRVELRDEEGFLSEFSPYAYRVEGDTLWLRSGDSNLLKTYSIESDGRLIQQADRFDNGGAVYKQVAKAQCQPASVQVVAVAPNQGKERGDDQKDCALGDVQSCVAAIEYDNSLAPTQRAAKLETYCRRDRSPYACKQWVKALSAEEDGAPLYLFRTKRLPEAGLAALRVSCRDIGYGEACESLADQQWLAGRYADARDSFAFACDGKLSKEACKRVEELRGLSLRNDAPRQSPRQPCGSYASADIESSLFGLFRFGDGQGATVSEEGEFDMRYRLLEDEVLVRHDKGDDFVLRWLDADTLIGMDEWTRYKSYRRIESAQCEAIAMPVAGKQVRETPYKVDHCALTDPGGAAACCAKGSMSACMGEGHMAALNNYWAKAAGFYDKVCAMHVREGCGNLVAAYHNTGDDKLLAGIRKVCADTPDSVACEELQLASPQQVEEKRLERELAQELQKLLQEGAKDGESQEAAEGER</sequence>
<dbReference type="EMBL" id="CP011129">
    <property type="protein sequence ID" value="ALN82823.1"/>
    <property type="molecule type" value="Genomic_DNA"/>
</dbReference>
<name>A0A0S2FH33_LYSAN</name>
<evidence type="ECO:0000313" key="2">
    <source>
        <dbReference type="Proteomes" id="UP000060787"/>
    </source>
</evidence>
<dbReference type="KEGG" id="lab:LA76x_4720"/>
<protein>
    <submittedName>
        <fullName evidence="1">Uncharacterized protein</fullName>
    </submittedName>
</protein>
<keyword evidence="2" id="KW-1185">Reference proteome</keyword>
<evidence type="ECO:0000313" key="1">
    <source>
        <dbReference type="EMBL" id="ALN82823.1"/>
    </source>
</evidence>
<accession>A0A0S2FH33</accession>
<proteinExistence type="predicted"/>
<dbReference type="STRING" id="84531.LA76x_4720"/>
<dbReference type="PATRIC" id="fig|84531.8.peg.4712"/>